<proteinExistence type="predicted"/>
<name>A0A7N0V1S0_KALFE</name>
<dbReference type="Gramene" id="Kaladp0095s0426.1.v1.1">
    <property type="protein sequence ID" value="Kaladp0095s0426.1.v1.1.CDS.1"/>
    <property type="gene ID" value="Kaladp0095s0426.v1.1"/>
</dbReference>
<accession>A0A7N0V1S0</accession>
<keyword evidence="2" id="KW-1185">Reference proteome</keyword>
<protein>
    <submittedName>
        <fullName evidence="1">Uncharacterized protein</fullName>
    </submittedName>
</protein>
<reference evidence="1" key="1">
    <citation type="submission" date="2021-01" db="UniProtKB">
        <authorList>
            <consortium name="EnsemblPlants"/>
        </authorList>
    </citation>
    <scope>IDENTIFICATION</scope>
</reference>
<dbReference type="AlphaFoldDB" id="A0A7N0V1S0"/>
<organism evidence="1 2">
    <name type="scientific">Kalanchoe fedtschenkoi</name>
    <name type="common">Lavender scallops</name>
    <name type="synonym">South American air plant</name>
    <dbReference type="NCBI Taxonomy" id="63787"/>
    <lineage>
        <taxon>Eukaryota</taxon>
        <taxon>Viridiplantae</taxon>
        <taxon>Streptophyta</taxon>
        <taxon>Embryophyta</taxon>
        <taxon>Tracheophyta</taxon>
        <taxon>Spermatophyta</taxon>
        <taxon>Magnoliopsida</taxon>
        <taxon>eudicotyledons</taxon>
        <taxon>Gunneridae</taxon>
        <taxon>Pentapetalae</taxon>
        <taxon>Saxifragales</taxon>
        <taxon>Crassulaceae</taxon>
        <taxon>Kalanchoe</taxon>
    </lineage>
</organism>
<evidence type="ECO:0000313" key="1">
    <source>
        <dbReference type="EnsemblPlants" id="Kaladp0095s0426.1.v1.1.CDS.1"/>
    </source>
</evidence>
<sequence length="123" mass="14075">MELGSNLVRLSGMVPVKRLSDKSRRLRDFSDEMDIGTEEVSLFPCNISMLSFLRFPIAEGIEDERRLWLASNFTRFWALEISEGTAPESIFLWMNSSDKLAAYAIPFGMEPCKWLNAKSMMKA</sequence>
<dbReference type="Proteomes" id="UP000594263">
    <property type="component" value="Unplaced"/>
</dbReference>
<evidence type="ECO:0000313" key="2">
    <source>
        <dbReference type="Proteomes" id="UP000594263"/>
    </source>
</evidence>
<dbReference type="EnsemblPlants" id="Kaladp0095s0426.1.v1.1">
    <property type="protein sequence ID" value="Kaladp0095s0426.1.v1.1.CDS.1"/>
    <property type="gene ID" value="Kaladp0095s0426.v1.1"/>
</dbReference>